<keyword evidence="3" id="KW-1185">Reference proteome</keyword>
<evidence type="ECO:0000313" key="2">
    <source>
        <dbReference type="EMBL" id="KAL2073526.1"/>
    </source>
</evidence>
<accession>A0ABR4CU96</accession>
<feature type="compositionally biased region" description="Polar residues" evidence="1">
    <location>
        <begin position="108"/>
        <end position="117"/>
    </location>
</feature>
<protein>
    <recommendedName>
        <fullName evidence="4">Polyprotein</fullName>
    </recommendedName>
</protein>
<name>A0ABR4CU96_9HELO</name>
<dbReference type="EMBL" id="JAZHXI010000003">
    <property type="protein sequence ID" value="KAL2073526.1"/>
    <property type="molecule type" value="Genomic_DNA"/>
</dbReference>
<organism evidence="2 3">
    <name type="scientific">Oculimacula yallundae</name>
    <dbReference type="NCBI Taxonomy" id="86028"/>
    <lineage>
        <taxon>Eukaryota</taxon>
        <taxon>Fungi</taxon>
        <taxon>Dikarya</taxon>
        <taxon>Ascomycota</taxon>
        <taxon>Pezizomycotina</taxon>
        <taxon>Leotiomycetes</taxon>
        <taxon>Helotiales</taxon>
        <taxon>Ploettnerulaceae</taxon>
        <taxon>Oculimacula</taxon>
    </lineage>
</organism>
<comment type="caution">
    <text evidence="2">The sequence shown here is derived from an EMBL/GenBank/DDBJ whole genome shotgun (WGS) entry which is preliminary data.</text>
</comment>
<feature type="region of interest" description="Disordered" evidence="1">
    <location>
        <begin position="94"/>
        <end position="117"/>
    </location>
</feature>
<reference evidence="2 3" key="1">
    <citation type="journal article" date="2024" name="Commun. Biol.">
        <title>Comparative genomic analysis of thermophilic fungi reveals convergent evolutionary adaptations and gene losses.</title>
        <authorList>
            <person name="Steindorff A.S."/>
            <person name="Aguilar-Pontes M.V."/>
            <person name="Robinson A.J."/>
            <person name="Andreopoulos B."/>
            <person name="LaButti K."/>
            <person name="Kuo A."/>
            <person name="Mondo S."/>
            <person name="Riley R."/>
            <person name="Otillar R."/>
            <person name="Haridas S."/>
            <person name="Lipzen A."/>
            <person name="Grimwood J."/>
            <person name="Schmutz J."/>
            <person name="Clum A."/>
            <person name="Reid I.D."/>
            <person name="Moisan M.C."/>
            <person name="Butler G."/>
            <person name="Nguyen T.T.M."/>
            <person name="Dewar K."/>
            <person name="Conant G."/>
            <person name="Drula E."/>
            <person name="Henrissat B."/>
            <person name="Hansel C."/>
            <person name="Singer S."/>
            <person name="Hutchinson M.I."/>
            <person name="de Vries R.P."/>
            <person name="Natvig D.O."/>
            <person name="Powell A.J."/>
            <person name="Tsang A."/>
            <person name="Grigoriev I.V."/>
        </authorList>
    </citation>
    <scope>NUCLEOTIDE SEQUENCE [LARGE SCALE GENOMIC DNA]</scope>
    <source>
        <strain evidence="2 3">CBS 494.80</strain>
    </source>
</reference>
<gene>
    <name evidence="2" type="ORF">VTL71DRAFT_10852</name>
</gene>
<dbReference type="Proteomes" id="UP001595075">
    <property type="component" value="Unassembled WGS sequence"/>
</dbReference>
<sequence>MVEIDIPSPTVSQRAAALHRAIEEIRHLKSKRMVQDALNIRNRPSITMTKGNPYKGYWDGPYPLLLTNKEDCVVETNNGPTTFRSTSIKLWYQTEHEESEESVESTGDVENSSNNPDSEALTLKLKVTIEPKKPPPRNRQPPKRFRNDINVFTVTIDGKIFYKEGSVFDKQFEKSRLKEINGLIAIGVFELIRDDCLPPGVRLFGSKFVDQIKFEGTQKAFEKSRLVVQVYNDAGKKTVLTMSPTIQRLSQPRAIFVRLPTGIRQWIGFFLKCVKPLYGVLEAGNHWFNTYHGHHVKKLKMTPATYDNCLLSINTEEEFGVCGLQTDDTFFFGNKTFIAVERQEMKVVGFKSKDVEKLTVAHPVQFNGGHVKLGVDGSIQLTQDTKDIKLFNKRIIWQKENCAKGLKFVKLDRDLLKLVMFTDGLFANLKDYYSQIGYVCVLTDKYDNANLLHWSSVCCKRVTRSVLALELYGMSEGFDAAGAIKSILEQILKIDVLPLTMCTDSKSLYDCIVKLGTTREKRLMIDLMCLRQAYERKEISEVVWVEGFINPADAMTKSNCNDALKQLIDTNKLVIKPMEWVERE</sequence>
<evidence type="ECO:0008006" key="4">
    <source>
        <dbReference type="Google" id="ProtNLM"/>
    </source>
</evidence>
<evidence type="ECO:0000256" key="1">
    <source>
        <dbReference type="SAM" id="MobiDB-lite"/>
    </source>
</evidence>
<proteinExistence type="predicted"/>
<evidence type="ECO:0000313" key="3">
    <source>
        <dbReference type="Proteomes" id="UP001595075"/>
    </source>
</evidence>